<feature type="compositionally biased region" description="Basic residues" evidence="1">
    <location>
        <begin position="100"/>
        <end position="136"/>
    </location>
</feature>
<sequence>MHPGCGGWTHPWTSPPREPKRPPRPRPRFWGKPTGHGQRPVTLEPNVGPPGTKNLEGMEPDQSEDSFSSLGQMLAQMEEMRRAQVEENRQFCGQLPFPVTRRRRGPPFPRTRRNCRPPGNRGRRQRGRRQRGRRQRSWLINQLEQLVDHQSASGRGSQICWLIANHPGAEAI</sequence>
<dbReference type="AlphaFoldDB" id="A0A4Z2F6E7"/>
<name>A0A4Z2F6E7_9TELE</name>
<feature type="region of interest" description="Disordered" evidence="1">
    <location>
        <begin position="1"/>
        <end position="136"/>
    </location>
</feature>
<dbReference type="Proteomes" id="UP000314294">
    <property type="component" value="Unassembled WGS sequence"/>
</dbReference>
<accession>A0A4Z2F6E7</accession>
<gene>
    <name evidence="2" type="ORF">EYF80_053002</name>
</gene>
<protein>
    <submittedName>
        <fullName evidence="2">Uncharacterized protein</fullName>
    </submittedName>
</protein>
<evidence type="ECO:0000313" key="2">
    <source>
        <dbReference type="EMBL" id="TNN36836.1"/>
    </source>
</evidence>
<keyword evidence="3" id="KW-1185">Reference proteome</keyword>
<dbReference type="EMBL" id="SRLO01001565">
    <property type="protein sequence ID" value="TNN36836.1"/>
    <property type="molecule type" value="Genomic_DNA"/>
</dbReference>
<organism evidence="2 3">
    <name type="scientific">Liparis tanakae</name>
    <name type="common">Tanaka's snailfish</name>
    <dbReference type="NCBI Taxonomy" id="230148"/>
    <lineage>
        <taxon>Eukaryota</taxon>
        <taxon>Metazoa</taxon>
        <taxon>Chordata</taxon>
        <taxon>Craniata</taxon>
        <taxon>Vertebrata</taxon>
        <taxon>Euteleostomi</taxon>
        <taxon>Actinopterygii</taxon>
        <taxon>Neopterygii</taxon>
        <taxon>Teleostei</taxon>
        <taxon>Neoteleostei</taxon>
        <taxon>Acanthomorphata</taxon>
        <taxon>Eupercaria</taxon>
        <taxon>Perciformes</taxon>
        <taxon>Cottioidei</taxon>
        <taxon>Cottales</taxon>
        <taxon>Liparidae</taxon>
        <taxon>Liparis</taxon>
    </lineage>
</organism>
<evidence type="ECO:0000313" key="3">
    <source>
        <dbReference type="Proteomes" id="UP000314294"/>
    </source>
</evidence>
<proteinExistence type="predicted"/>
<dbReference type="OrthoDB" id="8016097at2759"/>
<feature type="compositionally biased region" description="Basic and acidic residues" evidence="1">
    <location>
        <begin position="78"/>
        <end position="89"/>
    </location>
</feature>
<reference evidence="2 3" key="1">
    <citation type="submission" date="2019-03" db="EMBL/GenBank/DDBJ databases">
        <title>First draft genome of Liparis tanakae, snailfish: a comprehensive survey of snailfish specific genes.</title>
        <authorList>
            <person name="Kim W."/>
            <person name="Song I."/>
            <person name="Jeong J.-H."/>
            <person name="Kim D."/>
            <person name="Kim S."/>
            <person name="Ryu S."/>
            <person name="Song J.Y."/>
            <person name="Lee S.K."/>
        </authorList>
    </citation>
    <scope>NUCLEOTIDE SEQUENCE [LARGE SCALE GENOMIC DNA]</scope>
    <source>
        <tissue evidence="2">Muscle</tissue>
    </source>
</reference>
<comment type="caution">
    <text evidence="2">The sequence shown here is derived from an EMBL/GenBank/DDBJ whole genome shotgun (WGS) entry which is preliminary data.</text>
</comment>
<evidence type="ECO:0000256" key="1">
    <source>
        <dbReference type="SAM" id="MobiDB-lite"/>
    </source>
</evidence>